<feature type="domain" description="Origin recognition complex subunit 3 winged helix C-terminal" evidence="7">
    <location>
        <begin position="565"/>
        <end position="633"/>
    </location>
</feature>
<sequence>MLNISTSHRTMEYEKCHLFHPDASRPAKRRRIHPRGLHASWPIRRHAYREAWRAHHDQITSTLNHINSATVSDISQFLLEAHQLSHHSRIPTCLVLGGPHATLQNQITQQLAKLDSRHGPRLFASLSPASSTNLKATLKNLIQSATARVDGIQDEDDELATTQTKGRKLLNYDLQILADFAHERNVGQVVVAFEGTEAFDSALLSELIEILASWRDRIPFVCLFNVATSVDFLQQRLSTAAVKCLDGRLFDVAPSAEVVEQVFSIVTDPSSLLWLGPNLAGMTLERQSDYIQSIDTLVDAVQYAYMSCYYANALSIFLIPNITIKTIPTDHFQALRTLKSFRNHAQEMLQDQQTEQLRNLLDSDEALLSFAQQKIDEGRQNLVQMMIAIDVIRTIQTSLPNVTASSRSNLYVQAMAGTLDESALLRSLLLSVRKAPSDTSIALMRSLVNLNIPKTRLTECKTITTELEQLLQDQTPGAQPLRSADDVKNSTLRTTVVAQKVELSKQKSSLSKQDAAYTALLRRLSDLLERYFDETFIPISQLPFHEIFIYDSKSPHREVLTPRPRHAIERALATPHDYLDCDCCAPDQTNDAALSATQPATAVLYQLYLESGNLINACDLWLAFSAVMGEELEEEMRMALFQRGLAELRFLGLVKGTRKRVDHIAKVAWKGL</sequence>
<keyword evidence="3" id="KW-0235">DNA replication</keyword>
<keyword evidence="5" id="KW-0539">Nucleus</keyword>
<dbReference type="GO" id="GO:0006270">
    <property type="term" value="P:DNA replication initiation"/>
    <property type="evidence" value="ECO:0007669"/>
    <property type="project" value="TreeGrafter"/>
</dbReference>
<comment type="subcellular location">
    <subcellularLocation>
        <location evidence="1">Nucleus</location>
    </subcellularLocation>
</comment>
<dbReference type="GO" id="GO:0031261">
    <property type="term" value="C:DNA replication preinitiation complex"/>
    <property type="evidence" value="ECO:0007669"/>
    <property type="project" value="TreeGrafter"/>
</dbReference>
<keyword evidence="4" id="KW-0238">DNA-binding</keyword>
<proteinExistence type="inferred from homology"/>
<dbReference type="GO" id="GO:0005664">
    <property type="term" value="C:nuclear origin of replication recognition complex"/>
    <property type="evidence" value="ECO:0007669"/>
    <property type="project" value="InterPro"/>
</dbReference>
<dbReference type="Pfam" id="PF07034">
    <property type="entry name" value="ORC3_N"/>
    <property type="match status" value="1"/>
</dbReference>
<evidence type="ECO:0000256" key="2">
    <source>
        <dbReference type="ARBA" id="ARBA00010977"/>
    </source>
</evidence>
<evidence type="ECO:0000256" key="5">
    <source>
        <dbReference type="ARBA" id="ARBA00023242"/>
    </source>
</evidence>
<dbReference type="GO" id="GO:0003688">
    <property type="term" value="F:DNA replication origin binding"/>
    <property type="evidence" value="ECO:0007669"/>
    <property type="project" value="TreeGrafter"/>
</dbReference>
<feature type="domain" description="Origin recognition complex subunit 3 N-terminal" evidence="6">
    <location>
        <begin position="44"/>
        <end position="317"/>
    </location>
</feature>
<evidence type="ECO:0000313" key="8">
    <source>
        <dbReference type="EMBL" id="WPH02686.1"/>
    </source>
</evidence>
<evidence type="ECO:0008006" key="10">
    <source>
        <dbReference type="Google" id="ProtNLM"/>
    </source>
</evidence>
<keyword evidence="9" id="KW-1185">Reference proteome</keyword>
<evidence type="ECO:0000313" key="9">
    <source>
        <dbReference type="Proteomes" id="UP001303373"/>
    </source>
</evidence>
<dbReference type="PANTHER" id="PTHR12748">
    <property type="entry name" value="ORIGIN RECOGNITION COMPLEX SUBUNIT 3"/>
    <property type="match status" value="1"/>
</dbReference>
<accession>A0AAQ3RAY9</accession>
<evidence type="ECO:0000256" key="3">
    <source>
        <dbReference type="ARBA" id="ARBA00022705"/>
    </source>
</evidence>
<dbReference type="GO" id="GO:0005656">
    <property type="term" value="C:nuclear pre-replicative complex"/>
    <property type="evidence" value="ECO:0007669"/>
    <property type="project" value="TreeGrafter"/>
</dbReference>
<dbReference type="CDD" id="cd20704">
    <property type="entry name" value="Orc3"/>
    <property type="match status" value="1"/>
</dbReference>
<evidence type="ECO:0000259" key="6">
    <source>
        <dbReference type="Pfam" id="PF07034"/>
    </source>
</evidence>
<name>A0AAQ3RAY9_9PEZI</name>
<gene>
    <name evidence="8" type="ORF">R9X50_00555200</name>
</gene>
<evidence type="ECO:0000256" key="4">
    <source>
        <dbReference type="ARBA" id="ARBA00023125"/>
    </source>
</evidence>
<dbReference type="InterPro" id="IPR040855">
    <property type="entry name" value="ORC_WH_C"/>
</dbReference>
<comment type="similarity">
    <text evidence="2">Belongs to the ORC3 family.</text>
</comment>
<dbReference type="AlphaFoldDB" id="A0AAQ3RAY9"/>
<evidence type="ECO:0000259" key="7">
    <source>
        <dbReference type="Pfam" id="PF18137"/>
    </source>
</evidence>
<dbReference type="InterPro" id="IPR045667">
    <property type="entry name" value="ORC3_N"/>
</dbReference>
<organism evidence="8 9">
    <name type="scientific">Acrodontium crateriforme</name>
    <dbReference type="NCBI Taxonomy" id="150365"/>
    <lineage>
        <taxon>Eukaryota</taxon>
        <taxon>Fungi</taxon>
        <taxon>Dikarya</taxon>
        <taxon>Ascomycota</taxon>
        <taxon>Pezizomycotina</taxon>
        <taxon>Dothideomycetes</taxon>
        <taxon>Dothideomycetidae</taxon>
        <taxon>Mycosphaerellales</taxon>
        <taxon>Teratosphaeriaceae</taxon>
        <taxon>Acrodontium</taxon>
    </lineage>
</organism>
<protein>
    <recommendedName>
        <fullName evidence="10">Origin recognition complex subunit 3</fullName>
    </recommendedName>
</protein>
<evidence type="ECO:0000256" key="1">
    <source>
        <dbReference type="ARBA" id="ARBA00004123"/>
    </source>
</evidence>
<dbReference type="PANTHER" id="PTHR12748:SF0">
    <property type="entry name" value="ORIGIN RECOGNITION COMPLEX SUBUNIT 3"/>
    <property type="match status" value="1"/>
</dbReference>
<dbReference type="EMBL" id="CP138587">
    <property type="protein sequence ID" value="WPH02686.1"/>
    <property type="molecule type" value="Genomic_DNA"/>
</dbReference>
<dbReference type="Pfam" id="PF18137">
    <property type="entry name" value="WHD_ORC"/>
    <property type="match status" value="1"/>
</dbReference>
<reference evidence="8 9" key="1">
    <citation type="submission" date="2023-11" db="EMBL/GenBank/DDBJ databases">
        <title>An acidophilic fungus is an integral part of prey digestion in a carnivorous sundew plant.</title>
        <authorList>
            <person name="Tsai I.J."/>
        </authorList>
    </citation>
    <scope>NUCLEOTIDE SEQUENCE [LARGE SCALE GENOMIC DNA]</scope>
    <source>
        <strain evidence="8">169a</strain>
    </source>
</reference>
<dbReference type="InterPro" id="IPR020795">
    <property type="entry name" value="ORC3"/>
</dbReference>
<dbReference type="Proteomes" id="UP001303373">
    <property type="component" value="Chromosome 8"/>
</dbReference>